<dbReference type="PANTHER" id="PTHR47955">
    <property type="entry name" value="CYTOCHROME P450 FAMILY 71 PROTEIN"/>
    <property type="match status" value="1"/>
</dbReference>
<sequence length="466" mass="53014">MKGKMAHLPSCMKELPHDLNATLFTLFSFFISILLVLKLTRRTKHNLPPSPPKIPIIGNYHQLGTLPHRSFQTLSQKYGPLLLLKLGQLPVLVVNSVSLAREVLQTHDEVFASRPHLTSSRIILYGCKDVGYASYGDAWRQKKKLCVVELLSMKRVKSVQFIREEEVETLVSNIRKASTRNGSSVNLTEMLVMTVNNIVCRCMFGRKYEAEDGNCRFGELAREAMSEISDFSLGDMFPLLGWVGFLSGQTKKYKVTFGALNAFFDHLIAERKMARVDHEKKDFLDTLLHLQDSDKLEFELTTDDLKAVLMDMFVGGSDTTSTTVEWAMSELVRNADKMKKVQEELGGYDIPHKTMLFVNAWAIQRDPEFWEKPQDFLPERFENSEVDFNGQDFQFIPFGSGKRKCPGMAFGLASVEFVLANLLFYFDWKLYKSGESDKDLDMSEKFGLTTNKKEPLHVQPIPNSGS</sequence>
<dbReference type="InterPro" id="IPR001128">
    <property type="entry name" value="Cyt_P450"/>
</dbReference>
<keyword evidence="5" id="KW-0560">Oxidoreductase</keyword>
<dbReference type="GO" id="GO:0016705">
    <property type="term" value="F:oxidoreductase activity, acting on paired donors, with incorporation or reduction of molecular oxygen"/>
    <property type="evidence" value="ECO:0007669"/>
    <property type="project" value="InterPro"/>
</dbReference>
<keyword evidence="8" id="KW-1185">Reference proteome</keyword>
<dbReference type="AlphaFoldDB" id="A0AA86VNE7"/>
<dbReference type="CDD" id="cd11072">
    <property type="entry name" value="CYP71-like"/>
    <property type="match status" value="1"/>
</dbReference>
<evidence type="ECO:0000256" key="6">
    <source>
        <dbReference type="SAM" id="Phobius"/>
    </source>
</evidence>
<comment type="similarity">
    <text evidence="1 5">Belongs to the cytochrome P450 family.</text>
</comment>
<dbReference type="GO" id="GO:0004497">
    <property type="term" value="F:monooxygenase activity"/>
    <property type="evidence" value="ECO:0007669"/>
    <property type="project" value="UniProtKB-KW"/>
</dbReference>
<evidence type="ECO:0000313" key="8">
    <source>
        <dbReference type="Proteomes" id="UP001189624"/>
    </source>
</evidence>
<dbReference type="Gramene" id="rna-AYBTSS11_LOCUS27035">
    <property type="protein sequence ID" value="CAJ1974947.1"/>
    <property type="gene ID" value="gene-AYBTSS11_LOCUS27035"/>
</dbReference>
<evidence type="ECO:0008006" key="9">
    <source>
        <dbReference type="Google" id="ProtNLM"/>
    </source>
</evidence>
<dbReference type="InterPro" id="IPR017972">
    <property type="entry name" value="Cyt_P450_CS"/>
</dbReference>
<dbReference type="GO" id="GO:0020037">
    <property type="term" value="F:heme binding"/>
    <property type="evidence" value="ECO:0007669"/>
    <property type="project" value="InterPro"/>
</dbReference>
<keyword evidence="3 4" id="KW-0408">Iron</keyword>
<dbReference type="Proteomes" id="UP001189624">
    <property type="component" value="Chromosome 9"/>
</dbReference>
<dbReference type="InterPro" id="IPR036396">
    <property type="entry name" value="Cyt_P450_sf"/>
</dbReference>
<feature type="transmembrane region" description="Helical" evidence="6">
    <location>
        <begin position="20"/>
        <end position="37"/>
    </location>
</feature>
<dbReference type="Pfam" id="PF00067">
    <property type="entry name" value="p450"/>
    <property type="match status" value="1"/>
</dbReference>
<dbReference type="PANTHER" id="PTHR47955:SF15">
    <property type="entry name" value="CYTOCHROME P450 71A2-LIKE"/>
    <property type="match status" value="1"/>
</dbReference>
<gene>
    <name evidence="7" type="ORF">AYBTSS11_LOCUS27035</name>
</gene>
<proteinExistence type="inferred from homology"/>
<dbReference type="PRINTS" id="PR00463">
    <property type="entry name" value="EP450I"/>
</dbReference>
<reference evidence="7" key="1">
    <citation type="submission" date="2023-10" db="EMBL/GenBank/DDBJ databases">
        <authorList>
            <person name="Domelevo Entfellner J.-B."/>
        </authorList>
    </citation>
    <scope>NUCLEOTIDE SEQUENCE</scope>
</reference>
<keyword evidence="6" id="KW-1133">Transmembrane helix</keyword>
<dbReference type="PROSITE" id="PS00086">
    <property type="entry name" value="CYTOCHROME_P450"/>
    <property type="match status" value="1"/>
</dbReference>
<keyword evidence="4 5" id="KW-0349">Heme</keyword>
<dbReference type="FunFam" id="1.10.630.10:FF:000011">
    <property type="entry name" value="Cytochrome P450 83B1"/>
    <property type="match status" value="1"/>
</dbReference>
<keyword evidence="2 4" id="KW-0479">Metal-binding</keyword>
<comment type="cofactor">
    <cofactor evidence="4">
        <name>heme</name>
        <dbReference type="ChEBI" id="CHEBI:30413"/>
    </cofactor>
</comment>
<evidence type="ECO:0000256" key="2">
    <source>
        <dbReference type="ARBA" id="ARBA00022723"/>
    </source>
</evidence>
<feature type="binding site" description="axial binding residue" evidence="4">
    <location>
        <position position="405"/>
    </location>
    <ligand>
        <name>heme</name>
        <dbReference type="ChEBI" id="CHEBI:30413"/>
    </ligand>
    <ligandPart>
        <name>Fe</name>
        <dbReference type="ChEBI" id="CHEBI:18248"/>
    </ligandPart>
</feature>
<name>A0AA86VNE7_9FABA</name>
<protein>
    <recommendedName>
        <fullName evidence="9">Cytochrome P450</fullName>
    </recommendedName>
</protein>
<keyword evidence="5" id="KW-0503">Monooxygenase</keyword>
<dbReference type="InterPro" id="IPR002401">
    <property type="entry name" value="Cyt_P450_E_grp-I"/>
</dbReference>
<keyword evidence="6" id="KW-0472">Membrane</keyword>
<evidence type="ECO:0000256" key="4">
    <source>
        <dbReference type="PIRSR" id="PIRSR602401-1"/>
    </source>
</evidence>
<evidence type="ECO:0000256" key="1">
    <source>
        <dbReference type="ARBA" id="ARBA00010617"/>
    </source>
</evidence>
<evidence type="ECO:0000313" key="7">
    <source>
        <dbReference type="EMBL" id="CAJ1974947.1"/>
    </source>
</evidence>
<dbReference type="GO" id="GO:0005506">
    <property type="term" value="F:iron ion binding"/>
    <property type="evidence" value="ECO:0007669"/>
    <property type="project" value="InterPro"/>
</dbReference>
<evidence type="ECO:0000256" key="5">
    <source>
        <dbReference type="RuleBase" id="RU000461"/>
    </source>
</evidence>
<organism evidence="7 8">
    <name type="scientific">Sphenostylis stenocarpa</name>
    <dbReference type="NCBI Taxonomy" id="92480"/>
    <lineage>
        <taxon>Eukaryota</taxon>
        <taxon>Viridiplantae</taxon>
        <taxon>Streptophyta</taxon>
        <taxon>Embryophyta</taxon>
        <taxon>Tracheophyta</taxon>
        <taxon>Spermatophyta</taxon>
        <taxon>Magnoliopsida</taxon>
        <taxon>eudicotyledons</taxon>
        <taxon>Gunneridae</taxon>
        <taxon>Pentapetalae</taxon>
        <taxon>rosids</taxon>
        <taxon>fabids</taxon>
        <taxon>Fabales</taxon>
        <taxon>Fabaceae</taxon>
        <taxon>Papilionoideae</taxon>
        <taxon>50 kb inversion clade</taxon>
        <taxon>NPAAA clade</taxon>
        <taxon>indigoferoid/millettioid clade</taxon>
        <taxon>Phaseoleae</taxon>
        <taxon>Sphenostylis</taxon>
    </lineage>
</organism>
<dbReference type="SUPFAM" id="SSF48264">
    <property type="entry name" value="Cytochrome P450"/>
    <property type="match status" value="1"/>
</dbReference>
<evidence type="ECO:0000256" key="3">
    <source>
        <dbReference type="ARBA" id="ARBA00023004"/>
    </source>
</evidence>
<keyword evidence="6" id="KW-0812">Transmembrane</keyword>
<accession>A0AA86VNE7</accession>
<dbReference type="PRINTS" id="PR00385">
    <property type="entry name" value="P450"/>
</dbReference>
<dbReference type="EMBL" id="OY731406">
    <property type="protein sequence ID" value="CAJ1974947.1"/>
    <property type="molecule type" value="Genomic_DNA"/>
</dbReference>
<dbReference type="Gene3D" id="1.10.630.10">
    <property type="entry name" value="Cytochrome P450"/>
    <property type="match status" value="2"/>
</dbReference>